<accession>A0AAD5E8U0</accession>
<name>A0AAD5E8U0_UMBRA</name>
<feature type="region of interest" description="Disordered" evidence="1">
    <location>
        <begin position="57"/>
        <end position="76"/>
    </location>
</feature>
<evidence type="ECO:0000313" key="4">
    <source>
        <dbReference type="Proteomes" id="UP001206595"/>
    </source>
</evidence>
<dbReference type="AlphaFoldDB" id="A0AAD5E8U0"/>
<feature type="transmembrane region" description="Helical" evidence="2">
    <location>
        <begin position="12"/>
        <end position="38"/>
    </location>
</feature>
<evidence type="ECO:0000256" key="2">
    <source>
        <dbReference type="SAM" id="Phobius"/>
    </source>
</evidence>
<organism evidence="3 4">
    <name type="scientific">Umbelopsis ramanniana AG</name>
    <dbReference type="NCBI Taxonomy" id="1314678"/>
    <lineage>
        <taxon>Eukaryota</taxon>
        <taxon>Fungi</taxon>
        <taxon>Fungi incertae sedis</taxon>
        <taxon>Mucoromycota</taxon>
        <taxon>Mucoromycotina</taxon>
        <taxon>Umbelopsidomycetes</taxon>
        <taxon>Umbelopsidales</taxon>
        <taxon>Umbelopsidaceae</taxon>
        <taxon>Umbelopsis</taxon>
    </lineage>
</organism>
<reference evidence="3" key="1">
    <citation type="submission" date="2021-06" db="EMBL/GenBank/DDBJ databases">
        <authorList>
            <consortium name="DOE Joint Genome Institute"/>
            <person name="Mondo S.J."/>
            <person name="Amses K.R."/>
            <person name="Simmons D.R."/>
            <person name="Longcore J.E."/>
            <person name="Seto K."/>
            <person name="Alves G.H."/>
            <person name="Bonds A.E."/>
            <person name="Quandt C.A."/>
            <person name="Davis W.J."/>
            <person name="Chang Y."/>
            <person name="Letcher P.M."/>
            <person name="Powell M.J."/>
            <person name="Kuo A."/>
            <person name="Labutti K."/>
            <person name="Pangilinan J."/>
            <person name="Andreopoulos W."/>
            <person name="Tritt A."/>
            <person name="Riley R."/>
            <person name="Hundley H."/>
            <person name="Johnson J."/>
            <person name="Lipzen A."/>
            <person name="Barry K."/>
            <person name="Berbee M.L."/>
            <person name="Buchler N.E."/>
            <person name="Grigoriev I.V."/>
            <person name="Spatafora J.W."/>
            <person name="Stajich J.E."/>
            <person name="James T.Y."/>
        </authorList>
    </citation>
    <scope>NUCLEOTIDE SEQUENCE</scope>
    <source>
        <strain evidence="3">AG</strain>
    </source>
</reference>
<evidence type="ECO:0000256" key="1">
    <source>
        <dbReference type="SAM" id="MobiDB-lite"/>
    </source>
</evidence>
<dbReference type="RefSeq" id="XP_051444252.1">
    <property type="nucleotide sequence ID" value="XM_051589431.1"/>
</dbReference>
<keyword evidence="2" id="KW-0472">Membrane</keyword>
<gene>
    <name evidence="3" type="ORF">K450DRAFT_243499</name>
</gene>
<proteinExistence type="predicted"/>
<dbReference type="Proteomes" id="UP001206595">
    <property type="component" value="Unassembled WGS sequence"/>
</dbReference>
<keyword evidence="4" id="KW-1185">Reference proteome</keyword>
<dbReference type="GeneID" id="75914776"/>
<reference evidence="3" key="2">
    <citation type="journal article" date="2022" name="Proc. Natl. Acad. Sci. U.S.A.">
        <title>Diploid-dominant life cycles characterize the early evolution of Fungi.</title>
        <authorList>
            <person name="Amses K.R."/>
            <person name="Simmons D.R."/>
            <person name="Longcore J.E."/>
            <person name="Mondo S.J."/>
            <person name="Seto K."/>
            <person name="Jeronimo G.H."/>
            <person name="Bonds A.E."/>
            <person name="Quandt C.A."/>
            <person name="Davis W.J."/>
            <person name="Chang Y."/>
            <person name="Federici B.A."/>
            <person name="Kuo A."/>
            <person name="LaButti K."/>
            <person name="Pangilinan J."/>
            <person name="Andreopoulos W."/>
            <person name="Tritt A."/>
            <person name="Riley R."/>
            <person name="Hundley H."/>
            <person name="Johnson J."/>
            <person name="Lipzen A."/>
            <person name="Barry K."/>
            <person name="Lang B.F."/>
            <person name="Cuomo C.A."/>
            <person name="Buchler N.E."/>
            <person name="Grigoriev I.V."/>
            <person name="Spatafora J.W."/>
            <person name="Stajich J.E."/>
            <person name="James T.Y."/>
        </authorList>
    </citation>
    <scope>NUCLEOTIDE SEQUENCE</scope>
    <source>
        <strain evidence="3">AG</strain>
    </source>
</reference>
<dbReference type="EMBL" id="MU620922">
    <property type="protein sequence ID" value="KAI8579248.1"/>
    <property type="molecule type" value="Genomic_DNA"/>
</dbReference>
<keyword evidence="2" id="KW-1133">Transmembrane helix</keyword>
<protein>
    <submittedName>
        <fullName evidence="3">Uncharacterized protein</fullName>
    </submittedName>
</protein>
<comment type="caution">
    <text evidence="3">The sequence shown here is derived from an EMBL/GenBank/DDBJ whole genome shotgun (WGS) entry which is preliminary data.</text>
</comment>
<keyword evidence="2" id="KW-0812">Transmembrane</keyword>
<evidence type="ECO:0000313" key="3">
    <source>
        <dbReference type="EMBL" id="KAI8579248.1"/>
    </source>
</evidence>
<sequence length="76" mass="9011">MYITLPQLQAIHFHFCCGFVVILLFFSFPRTTTSFIFISRTHLKAFLHDLFNHLKAQSPHTPKKKKNSRTSYFCFL</sequence>